<dbReference type="EMBL" id="JBHTLX010000017">
    <property type="protein sequence ID" value="MFD1248740.1"/>
    <property type="molecule type" value="Genomic_DNA"/>
</dbReference>
<reference evidence="4" key="1">
    <citation type="journal article" date="2019" name="Int. J. Syst. Evol. Microbiol.">
        <title>The Global Catalogue of Microorganisms (GCM) 10K type strain sequencing project: providing services to taxonomists for standard genome sequencing and annotation.</title>
        <authorList>
            <consortium name="The Broad Institute Genomics Platform"/>
            <consortium name="The Broad Institute Genome Sequencing Center for Infectious Disease"/>
            <person name="Wu L."/>
            <person name="Ma J."/>
        </authorList>
    </citation>
    <scope>NUCLEOTIDE SEQUENCE [LARGE SCALE GENOMIC DNA]</scope>
    <source>
        <strain evidence="4">CCUG 52478</strain>
    </source>
</reference>
<keyword evidence="4" id="KW-1185">Reference proteome</keyword>
<dbReference type="RefSeq" id="WP_367919205.1">
    <property type="nucleotide sequence ID" value="NZ_BAABAC010000020.1"/>
</dbReference>
<evidence type="ECO:0000259" key="2">
    <source>
        <dbReference type="Pfam" id="PF13193"/>
    </source>
</evidence>
<dbReference type="SUPFAM" id="SSF56801">
    <property type="entry name" value="Acetyl-CoA synthetase-like"/>
    <property type="match status" value="1"/>
</dbReference>
<dbReference type="Pfam" id="PF13193">
    <property type="entry name" value="AMP-binding_C"/>
    <property type="match status" value="1"/>
</dbReference>
<dbReference type="Gene3D" id="3.30.300.30">
    <property type="match status" value="1"/>
</dbReference>
<comment type="caution">
    <text evidence="3">The sequence shown here is derived from an EMBL/GenBank/DDBJ whole genome shotgun (WGS) entry which is preliminary data.</text>
</comment>
<dbReference type="InterPro" id="IPR045851">
    <property type="entry name" value="AMP-bd_C_sf"/>
</dbReference>
<dbReference type="InterPro" id="IPR020845">
    <property type="entry name" value="AMP-binding_CS"/>
</dbReference>
<gene>
    <name evidence="3" type="ORF">ACFQ3F_13150</name>
</gene>
<evidence type="ECO:0000313" key="4">
    <source>
        <dbReference type="Proteomes" id="UP001597229"/>
    </source>
</evidence>
<name>A0ABW3W0Y5_9ACTN</name>
<evidence type="ECO:0000313" key="3">
    <source>
        <dbReference type="EMBL" id="MFD1248740.1"/>
    </source>
</evidence>
<dbReference type="PROSITE" id="PS00455">
    <property type="entry name" value="AMP_BINDING"/>
    <property type="match status" value="1"/>
</dbReference>
<accession>A0ABW3W0Y5</accession>
<dbReference type="Gene3D" id="3.40.50.12780">
    <property type="entry name" value="N-terminal domain of ligase-like"/>
    <property type="match status" value="1"/>
</dbReference>
<dbReference type="PANTHER" id="PTHR43767:SF1">
    <property type="entry name" value="NONRIBOSOMAL PEPTIDE SYNTHASE PES1 (EUROFUNG)-RELATED"/>
    <property type="match status" value="1"/>
</dbReference>
<protein>
    <submittedName>
        <fullName evidence="3">Class I adenylate-forming enzyme family protein</fullName>
    </submittedName>
</protein>
<organism evidence="3 4">
    <name type="scientific">Nocardioides ginsengisoli</name>
    <dbReference type="NCBI Taxonomy" id="363868"/>
    <lineage>
        <taxon>Bacteria</taxon>
        <taxon>Bacillati</taxon>
        <taxon>Actinomycetota</taxon>
        <taxon>Actinomycetes</taxon>
        <taxon>Propionibacteriales</taxon>
        <taxon>Nocardioidaceae</taxon>
        <taxon>Nocardioides</taxon>
    </lineage>
</organism>
<evidence type="ECO:0000259" key="1">
    <source>
        <dbReference type="Pfam" id="PF00501"/>
    </source>
</evidence>
<dbReference type="Proteomes" id="UP001597229">
    <property type="component" value="Unassembled WGS sequence"/>
</dbReference>
<dbReference type="InterPro" id="IPR050237">
    <property type="entry name" value="ATP-dep_AMP-bd_enzyme"/>
</dbReference>
<feature type="domain" description="AMP-dependent synthetase/ligase" evidence="1">
    <location>
        <begin position="14"/>
        <end position="336"/>
    </location>
</feature>
<dbReference type="InterPro" id="IPR025110">
    <property type="entry name" value="AMP-bd_C"/>
</dbReference>
<feature type="domain" description="AMP-binding enzyme C-terminal" evidence="2">
    <location>
        <begin position="386"/>
        <end position="461"/>
    </location>
</feature>
<dbReference type="PANTHER" id="PTHR43767">
    <property type="entry name" value="LONG-CHAIN-FATTY-ACID--COA LIGASE"/>
    <property type="match status" value="1"/>
</dbReference>
<dbReference type="InterPro" id="IPR042099">
    <property type="entry name" value="ANL_N_sf"/>
</dbReference>
<dbReference type="InterPro" id="IPR000873">
    <property type="entry name" value="AMP-dep_synth/lig_dom"/>
</dbReference>
<dbReference type="Pfam" id="PF00501">
    <property type="entry name" value="AMP-binding"/>
    <property type="match status" value="1"/>
</dbReference>
<sequence>MTLTYLPWMRPSSYDERPCVRDDRTELTYRAFAERVEAAAEHFAGRGVGRGDVVAVMLPNQVELLVAIMAAWRLGAAATPINPTFTAAEAGHQISDSGAVLVVDGASVGELPTVASGGLPAPSTDAGDLALLVYTSGSTGRPKGVMLDHGNLGAMIASMREGIHAQADDHCLLVLPLFHVNAICVSFLTPMSVGAQLSVLQRFHPVEFLGAIERLRPTYFSAVPTIYSHLVALPEEVRADVSSVRFAICGAAPAPPELFAAVERRFGFPLVEGYGLSEGTCASTCNPVDGVRKPGTVGPALPGQLVAIMAPDGMLLPAGERGEVVIKGANVMRGYLNRPEATAETLGDGWLHTGDVGILDEDGYLRIVDRIKDMIIRGGENIYPKEIENVLHAFPEVLEAAVVGGPDPTYGEVPVAFLSPRPDATIDVDAVLAHTREQLTKIKVPVAVHVLDVLPKNPVGKIDKPALRARLAGE</sequence>
<proteinExistence type="predicted"/>